<reference evidence="1" key="1">
    <citation type="journal article" date="2023" name="Science">
        <title>Elucidation of the pathway for biosynthesis of saponin adjuvants from the soapbark tree.</title>
        <authorList>
            <person name="Reed J."/>
            <person name="Orme A."/>
            <person name="El-Demerdash A."/>
            <person name="Owen C."/>
            <person name="Martin L.B.B."/>
            <person name="Misra R.C."/>
            <person name="Kikuchi S."/>
            <person name="Rejzek M."/>
            <person name="Martin A.C."/>
            <person name="Harkess A."/>
            <person name="Leebens-Mack J."/>
            <person name="Louveau T."/>
            <person name="Stephenson M.J."/>
            <person name="Osbourn A."/>
        </authorList>
    </citation>
    <scope>NUCLEOTIDE SEQUENCE</scope>
    <source>
        <strain evidence="1">S10</strain>
    </source>
</reference>
<evidence type="ECO:0000313" key="2">
    <source>
        <dbReference type="Proteomes" id="UP001163823"/>
    </source>
</evidence>
<sequence length="113" mass="12845">MVRKEVLFLHNNWRAPMKHGSTPRFYFSVRLGTDQQSCRLLHTASQILATPVSKSLPFVPWKSNLLYFLLGMGSDIETLCGQAYGAHKRINLNCISSCSLCLWSRYSNLCLCC</sequence>
<keyword evidence="2" id="KW-1185">Reference proteome</keyword>
<name>A0AAD7KUW8_QUISA</name>
<evidence type="ECO:0000313" key="1">
    <source>
        <dbReference type="EMBL" id="KAJ7946279.1"/>
    </source>
</evidence>
<comment type="caution">
    <text evidence="1">The sequence shown here is derived from an EMBL/GenBank/DDBJ whole genome shotgun (WGS) entry which is preliminary data.</text>
</comment>
<organism evidence="1 2">
    <name type="scientific">Quillaja saponaria</name>
    <name type="common">Soap bark tree</name>
    <dbReference type="NCBI Taxonomy" id="32244"/>
    <lineage>
        <taxon>Eukaryota</taxon>
        <taxon>Viridiplantae</taxon>
        <taxon>Streptophyta</taxon>
        <taxon>Embryophyta</taxon>
        <taxon>Tracheophyta</taxon>
        <taxon>Spermatophyta</taxon>
        <taxon>Magnoliopsida</taxon>
        <taxon>eudicotyledons</taxon>
        <taxon>Gunneridae</taxon>
        <taxon>Pentapetalae</taxon>
        <taxon>rosids</taxon>
        <taxon>fabids</taxon>
        <taxon>Fabales</taxon>
        <taxon>Quillajaceae</taxon>
        <taxon>Quillaja</taxon>
    </lineage>
</organism>
<protein>
    <submittedName>
        <fullName evidence="1">MATE efflux family protein</fullName>
    </submittedName>
</protein>
<dbReference type="AlphaFoldDB" id="A0AAD7KUW8"/>
<dbReference type="Proteomes" id="UP001163823">
    <property type="component" value="Chromosome 13"/>
</dbReference>
<dbReference type="KEGG" id="qsa:O6P43_031236"/>
<proteinExistence type="predicted"/>
<dbReference type="EMBL" id="JARAOO010000013">
    <property type="protein sequence ID" value="KAJ7946279.1"/>
    <property type="molecule type" value="Genomic_DNA"/>
</dbReference>
<gene>
    <name evidence="1" type="ORF">O6P43_031236</name>
</gene>
<accession>A0AAD7KUW8</accession>